<dbReference type="MEROPS" id="S01.278"/>
<evidence type="ECO:0000256" key="6">
    <source>
        <dbReference type="ARBA" id="ARBA00016929"/>
    </source>
</evidence>
<evidence type="ECO:0000256" key="5">
    <source>
        <dbReference type="ARBA" id="ARBA00013033"/>
    </source>
</evidence>
<dbReference type="PRINTS" id="PR00834">
    <property type="entry name" value="PROTEASES2C"/>
</dbReference>
<dbReference type="FunFam" id="2.40.10.120:FF:000004">
    <property type="entry name" value="Serine protease HTRA2, mitochondrial"/>
    <property type="match status" value="1"/>
</dbReference>
<keyword evidence="16" id="KW-0865">Zymogen</keyword>
<keyword evidence="12" id="KW-0809">Transit peptide</keyword>
<dbReference type="Gene3D" id="2.40.10.120">
    <property type="match status" value="1"/>
</dbReference>
<dbReference type="SUPFAM" id="SSF50494">
    <property type="entry name" value="Trypsin-like serine proteases"/>
    <property type="match status" value="1"/>
</dbReference>
<keyword evidence="11" id="KW-0720">Serine protease</keyword>
<dbReference type="PANTHER" id="PTHR22939:SF127">
    <property type="entry name" value="SERINE PROTEASE HTRA2, MITOCHONDRIAL"/>
    <property type="match status" value="1"/>
</dbReference>
<gene>
    <name evidence="18" type="ORF">GSTENG00032214001</name>
</gene>
<evidence type="ECO:0000256" key="1">
    <source>
        <dbReference type="ARBA" id="ARBA00001760"/>
    </source>
</evidence>
<reference evidence="18" key="2">
    <citation type="submission" date="2004-02" db="EMBL/GenBank/DDBJ databases">
        <authorList>
            <consortium name="Genoscope"/>
            <consortium name="Whitehead Institute Centre for Genome Research"/>
        </authorList>
    </citation>
    <scope>NUCLEOTIDE SEQUENCE</scope>
</reference>
<dbReference type="AlphaFoldDB" id="Q4RM46"/>
<comment type="catalytic activity">
    <reaction evidence="1">
        <text>Cleavage of non-polar aliphatic amino-acids at the P1 position, with a preference for Val, Ile and Met. At the P2 and P3 positions, Arg is selected most strongly with a secondary preference for other hydrophilic residues.</text>
        <dbReference type="EC" id="3.4.21.108"/>
    </reaction>
</comment>
<evidence type="ECO:0000256" key="14">
    <source>
        <dbReference type="ARBA" id="ARBA00023128"/>
    </source>
</evidence>
<dbReference type="InterPro" id="IPR036034">
    <property type="entry name" value="PDZ_sf"/>
</dbReference>
<dbReference type="GO" id="GO:0006915">
    <property type="term" value="P:apoptotic process"/>
    <property type="evidence" value="ECO:0007669"/>
    <property type="project" value="UniProtKB-KW"/>
</dbReference>
<dbReference type="Gene3D" id="2.30.42.10">
    <property type="match status" value="1"/>
</dbReference>
<dbReference type="GO" id="GO:0004252">
    <property type="term" value="F:serine-type endopeptidase activity"/>
    <property type="evidence" value="ECO:0007669"/>
    <property type="project" value="InterPro"/>
</dbReference>
<proteinExistence type="inferred from homology"/>
<dbReference type="KEGG" id="tng:GSTEN00032214G001"/>
<evidence type="ECO:0000256" key="11">
    <source>
        <dbReference type="ARBA" id="ARBA00022825"/>
    </source>
</evidence>
<evidence type="ECO:0000256" key="9">
    <source>
        <dbReference type="ARBA" id="ARBA00022703"/>
    </source>
</evidence>
<feature type="region of interest" description="Disordered" evidence="17">
    <location>
        <begin position="21"/>
        <end position="62"/>
    </location>
</feature>
<evidence type="ECO:0000256" key="12">
    <source>
        <dbReference type="ARBA" id="ARBA00022946"/>
    </source>
</evidence>
<evidence type="ECO:0000256" key="17">
    <source>
        <dbReference type="SAM" id="MobiDB-lite"/>
    </source>
</evidence>
<dbReference type="Pfam" id="PF13365">
    <property type="entry name" value="Trypsin_2"/>
    <property type="match status" value="1"/>
</dbReference>
<dbReference type="GO" id="GO:0031966">
    <property type="term" value="C:mitochondrial membrane"/>
    <property type="evidence" value="ECO:0007669"/>
    <property type="project" value="UniProtKB-SubCell"/>
</dbReference>
<dbReference type="GO" id="GO:0005758">
    <property type="term" value="C:mitochondrial intermembrane space"/>
    <property type="evidence" value="ECO:0007669"/>
    <property type="project" value="UniProtKB-SubCell"/>
</dbReference>
<dbReference type="OrthoDB" id="4217619at2759"/>
<dbReference type="GO" id="GO:0006508">
    <property type="term" value="P:proteolysis"/>
    <property type="evidence" value="ECO:0007669"/>
    <property type="project" value="UniProtKB-KW"/>
</dbReference>
<evidence type="ECO:0000256" key="7">
    <source>
        <dbReference type="ARBA" id="ARBA00022670"/>
    </source>
</evidence>
<comment type="similarity">
    <text evidence="4">Belongs to the peptidase S1C family.</text>
</comment>
<evidence type="ECO:0000313" key="18">
    <source>
        <dbReference type="EMBL" id="CAG10536.1"/>
    </source>
</evidence>
<keyword evidence="7" id="KW-0645">Protease</keyword>
<keyword evidence="14" id="KW-0496">Mitochondrion</keyword>
<keyword evidence="10" id="KW-0378">Hydrolase</keyword>
<evidence type="ECO:0000256" key="8">
    <source>
        <dbReference type="ARBA" id="ARBA00022692"/>
    </source>
</evidence>
<evidence type="ECO:0000256" key="16">
    <source>
        <dbReference type="ARBA" id="ARBA00023145"/>
    </source>
</evidence>
<keyword evidence="13" id="KW-1133">Transmembrane helix</keyword>
<dbReference type="EMBL" id="CAAE01015019">
    <property type="protein sequence ID" value="CAG10536.1"/>
    <property type="molecule type" value="Genomic_DNA"/>
</dbReference>
<evidence type="ECO:0000256" key="10">
    <source>
        <dbReference type="ARBA" id="ARBA00022801"/>
    </source>
</evidence>
<keyword evidence="9" id="KW-0053">Apoptosis</keyword>
<feature type="region of interest" description="Disordered" evidence="17">
    <location>
        <begin position="441"/>
        <end position="493"/>
    </location>
</feature>
<evidence type="ECO:0000256" key="15">
    <source>
        <dbReference type="ARBA" id="ARBA00023136"/>
    </source>
</evidence>
<keyword evidence="15" id="KW-0472">Membrane</keyword>
<dbReference type="PANTHER" id="PTHR22939">
    <property type="entry name" value="SERINE PROTEASE FAMILY S1C HTRA-RELATED"/>
    <property type="match status" value="1"/>
</dbReference>
<evidence type="ECO:0000256" key="4">
    <source>
        <dbReference type="ARBA" id="ARBA00010541"/>
    </source>
</evidence>
<dbReference type="SUPFAM" id="SSF50156">
    <property type="entry name" value="PDZ domain-like"/>
    <property type="match status" value="1"/>
</dbReference>
<name>Q4RM46_TETNG</name>
<dbReference type="InterPro" id="IPR001940">
    <property type="entry name" value="Peptidase_S1C"/>
</dbReference>
<evidence type="ECO:0000256" key="3">
    <source>
        <dbReference type="ARBA" id="ARBA00004569"/>
    </source>
</evidence>
<evidence type="ECO:0000256" key="2">
    <source>
        <dbReference type="ARBA" id="ARBA00004304"/>
    </source>
</evidence>
<evidence type="ECO:0000256" key="13">
    <source>
        <dbReference type="ARBA" id="ARBA00022989"/>
    </source>
</evidence>
<dbReference type="GO" id="GO:0043065">
    <property type="term" value="P:positive regulation of apoptotic process"/>
    <property type="evidence" value="ECO:0007669"/>
    <property type="project" value="UniProtKB-ARBA"/>
</dbReference>
<protein>
    <recommendedName>
        <fullName evidence="6">Serine protease HTRA2, mitochondrial</fullName>
        <ecNumber evidence="5">3.4.21.108</ecNumber>
    </recommendedName>
</protein>
<accession>Q4RM46</accession>
<dbReference type="EC" id="3.4.21.108" evidence="5"/>
<comment type="subcellular location">
    <subcellularLocation>
        <location evidence="3">Mitochondrion intermembrane space</location>
    </subcellularLocation>
    <subcellularLocation>
        <location evidence="2">Mitochondrion membrane</location>
        <topology evidence="2">Single-pass membrane protein</topology>
    </subcellularLocation>
</comment>
<keyword evidence="8" id="KW-0812">Transmembrane</keyword>
<feature type="compositionally biased region" description="Basic and acidic residues" evidence="17">
    <location>
        <begin position="441"/>
        <end position="476"/>
    </location>
</feature>
<reference evidence="18" key="1">
    <citation type="journal article" date="2004" name="Nature">
        <title>Genome duplication in the teleost fish Tetraodon nigroviridis reveals the early vertebrate proto-karyotype.</title>
        <authorList>
            <person name="Jaillon O."/>
            <person name="Aury J.-M."/>
            <person name="Brunet F."/>
            <person name="Petit J.-L."/>
            <person name="Stange-Thomann N."/>
            <person name="Mauceli E."/>
            <person name="Bouneau L."/>
            <person name="Fischer C."/>
            <person name="Ozouf-Costaz C."/>
            <person name="Bernot A."/>
            <person name="Nicaud S."/>
            <person name="Jaffe D."/>
            <person name="Fisher S."/>
            <person name="Lutfalla G."/>
            <person name="Dossat C."/>
            <person name="Segurens B."/>
            <person name="Dasilva C."/>
            <person name="Salanoubat M."/>
            <person name="Levy M."/>
            <person name="Boudet N."/>
            <person name="Castellano S."/>
            <person name="Anthouard V."/>
            <person name="Jubin C."/>
            <person name="Castelli V."/>
            <person name="Katinka M."/>
            <person name="Vacherie B."/>
            <person name="Biemont C."/>
            <person name="Skalli Z."/>
            <person name="Cattolico L."/>
            <person name="Poulain J."/>
            <person name="De Berardinis V."/>
            <person name="Cruaud C."/>
            <person name="Duprat S."/>
            <person name="Brottier P."/>
            <person name="Coutanceau J.-P."/>
            <person name="Gouzy J."/>
            <person name="Parra G."/>
            <person name="Lardier G."/>
            <person name="Chapple C."/>
            <person name="McKernan K.J."/>
            <person name="McEwan P."/>
            <person name="Bosak S."/>
            <person name="Kellis M."/>
            <person name="Volff J.-N."/>
            <person name="Guigo R."/>
            <person name="Zody M.C."/>
            <person name="Mesirov J."/>
            <person name="Lindblad-Toh K."/>
            <person name="Birren B."/>
            <person name="Nusbaum C."/>
            <person name="Kahn D."/>
            <person name="Robinson-Rechavi M."/>
            <person name="Laudet V."/>
            <person name="Schachter V."/>
            <person name="Quetier F."/>
            <person name="Saurin W."/>
            <person name="Scarpelli C."/>
            <person name="Wincker P."/>
            <person name="Lander E.S."/>
            <person name="Weissenbach J."/>
            <person name="Roest Crollius H."/>
        </authorList>
    </citation>
    <scope>NUCLEOTIDE SEQUENCE [LARGE SCALE GENOMIC DNA]</scope>
</reference>
<dbReference type="InterPro" id="IPR009003">
    <property type="entry name" value="Peptidase_S1_PA"/>
</dbReference>
<dbReference type="GO" id="GO:0007005">
    <property type="term" value="P:mitochondrion organization"/>
    <property type="evidence" value="ECO:0007669"/>
    <property type="project" value="UniProtKB-ARBA"/>
</dbReference>
<sequence length="515" mass="56037">MAATPLSRCLLSTLRTHTRRQRRGLEAVGRLPQLATRPHGTAEGHTSLDQVSPRFWDGENGQRESRRRLRSLSVGLGLLGAALWLGPDEGTGEDRPGPGARTCLDLVVSSAHCASPFKPDSPRYKYNFIADVVEKSTPAVVYIEILGRHPFSGREITVSNGSGFIISNDGLIVTNAHVVANKRGVRVKLNNGDVYDAAVQEVDQVADIATIKISVKKPLPTLPLGRSAEVRQGEFVVAMGSPFALRNTITSGIVSSAQRGSRELGLSNSNMDYIQTDAAIDVSPGVGWGRKGWNGHVCGGLTFGNSGGPLINLDGEVIGINTMKVTAGISFAIPSDRLRTFLDQAEKKKSSWFRDSDPRRRYIGVMMLTLTPSIIAELKLRDGSFPEVTHGVLIHRVIMGSPADRSAGGAAAAVDAVLWTQPRSLNSAPLRLFQGRLDCGRHRGGDKRSQGEHLRRDLSGRPQRRPDHHAGAERRRAASTARHTRVHRVSRTENTPKCLCDPIQMDRPHQKGCWT</sequence>
<organism evidence="18">
    <name type="scientific">Tetraodon nigroviridis</name>
    <name type="common">Spotted green pufferfish</name>
    <name type="synonym">Chelonodon nigroviridis</name>
    <dbReference type="NCBI Taxonomy" id="99883"/>
    <lineage>
        <taxon>Eukaryota</taxon>
        <taxon>Metazoa</taxon>
        <taxon>Chordata</taxon>
        <taxon>Craniata</taxon>
        <taxon>Vertebrata</taxon>
        <taxon>Euteleostomi</taxon>
        <taxon>Actinopterygii</taxon>
        <taxon>Neopterygii</taxon>
        <taxon>Teleostei</taxon>
        <taxon>Neoteleostei</taxon>
        <taxon>Acanthomorphata</taxon>
        <taxon>Eupercaria</taxon>
        <taxon>Tetraodontiformes</taxon>
        <taxon>Tetradontoidea</taxon>
        <taxon>Tetraodontidae</taxon>
        <taxon>Tetraodon</taxon>
    </lineage>
</organism>